<keyword evidence="6" id="KW-0472">Membrane</keyword>
<keyword evidence="6" id="KW-0812">Transmembrane</keyword>
<dbReference type="CDD" id="cd11069">
    <property type="entry name" value="CYP_FUM15-like"/>
    <property type="match status" value="1"/>
</dbReference>
<keyword evidence="4 5" id="KW-0408">Iron</keyword>
<dbReference type="Gene3D" id="1.10.630.10">
    <property type="entry name" value="Cytochrome P450"/>
    <property type="match status" value="1"/>
</dbReference>
<reference evidence="7" key="2">
    <citation type="submission" date="2023-06" db="EMBL/GenBank/DDBJ databases">
        <authorList>
            <consortium name="Lawrence Berkeley National Laboratory"/>
            <person name="Haridas S."/>
            <person name="Hensen N."/>
            <person name="Bonometti L."/>
            <person name="Westerberg I."/>
            <person name="Brannstrom I.O."/>
            <person name="Guillou S."/>
            <person name="Cros-Aarteil S."/>
            <person name="Calhoun S."/>
            <person name="Kuo A."/>
            <person name="Mondo S."/>
            <person name="Pangilinan J."/>
            <person name="Riley R."/>
            <person name="Labutti K."/>
            <person name="Andreopoulos B."/>
            <person name="Lipzen A."/>
            <person name="Chen C."/>
            <person name="Yanf M."/>
            <person name="Daum C."/>
            <person name="Ng V."/>
            <person name="Clum A."/>
            <person name="Steindorff A."/>
            <person name="Ohm R."/>
            <person name="Martin F."/>
            <person name="Silar P."/>
            <person name="Natvig D."/>
            <person name="Lalanne C."/>
            <person name="Gautier V."/>
            <person name="Ament-Velasquez S.L."/>
            <person name="Kruys A."/>
            <person name="Hutchinson M.I."/>
            <person name="Powell A.J."/>
            <person name="Barry K."/>
            <person name="Miller A.N."/>
            <person name="Grigoriev I.V."/>
            <person name="Debuchy R."/>
            <person name="Gladieux P."/>
            <person name="Thoren M.H."/>
            <person name="Johannesson H."/>
        </authorList>
    </citation>
    <scope>NUCLEOTIDE SEQUENCE</scope>
    <source>
        <strain evidence="7">CBS 118394</strain>
    </source>
</reference>
<evidence type="ECO:0000256" key="4">
    <source>
        <dbReference type="ARBA" id="ARBA00023004"/>
    </source>
</evidence>
<evidence type="ECO:0000256" key="1">
    <source>
        <dbReference type="ARBA" id="ARBA00010617"/>
    </source>
</evidence>
<dbReference type="PANTHER" id="PTHR24305">
    <property type="entry name" value="CYTOCHROME P450"/>
    <property type="match status" value="1"/>
</dbReference>
<protein>
    <submittedName>
        <fullName evidence="7">Cytochrome P450</fullName>
    </submittedName>
</protein>
<dbReference type="SUPFAM" id="SSF48264">
    <property type="entry name" value="Cytochrome P450"/>
    <property type="match status" value="1"/>
</dbReference>
<comment type="cofactor">
    <cofactor evidence="5">
        <name>heme</name>
        <dbReference type="ChEBI" id="CHEBI:30413"/>
    </cofactor>
</comment>
<dbReference type="GO" id="GO:0016705">
    <property type="term" value="F:oxidoreductase activity, acting on paired donors, with incorporation or reduction of molecular oxygen"/>
    <property type="evidence" value="ECO:0007669"/>
    <property type="project" value="InterPro"/>
</dbReference>
<sequence length="554" mass="62399">MTIAAQLFSFPSLTLWGVVESLAAIKLFPDYYSSQSHLVTVAGIILINYAFGLVFWAVLYPRFFSPLRRIPGPKALLSAAYKSLIVKEGPAGDLFLNIAAEYPDQEMIALDALGKQIFVANPRLFADLLVHKCYDFAKPKRIGNFLRRILGDGLIIVEEDQHKFLRKNTMPAFHVRHIKDLYPMMWTKAGIMTKTLTREIDNAAAADPESKGSSVVELTTWASKVTLDIIGIAGMGRQLNVLEKASDPIQELYEELLEPDREKLLFAMISLAIGFPFVRMFPWKMNDLFIYLTSSLSKVCRELVKEKREAVLKEKDDHFDILSLLIKTNNFDDEVLKDQLLTFLAAGHETTASALTWAAYLLSKHPEIQTKLRDEVTTALGEPTDSTDEPPVADLAGVLKTLPYLNGVIQETLRLYPTVPLTMREALRDTQVGDQFIPKGTELIVSIWMINRSPELWGPDPGAFRPERWINADDGKPNQHGGAESNYDFMTFLHGPRSCIGQDFAKAEMRCLLASLVMGFTWDLAMDESKIVPRGVITIKPENGMYLRMRPLRR</sequence>
<comment type="caution">
    <text evidence="7">The sequence shown here is derived from an EMBL/GenBank/DDBJ whole genome shotgun (WGS) entry which is preliminary data.</text>
</comment>
<dbReference type="InterPro" id="IPR001128">
    <property type="entry name" value="Cyt_P450"/>
</dbReference>
<dbReference type="GO" id="GO:0004497">
    <property type="term" value="F:monooxygenase activity"/>
    <property type="evidence" value="ECO:0007669"/>
    <property type="project" value="InterPro"/>
</dbReference>
<evidence type="ECO:0000313" key="7">
    <source>
        <dbReference type="EMBL" id="KAK3313349.1"/>
    </source>
</evidence>
<organism evidence="7 8">
    <name type="scientific">Apodospora peruviana</name>
    <dbReference type="NCBI Taxonomy" id="516989"/>
    <lineage>
        <taxon>Eukaryota</taxon>
        <taxon>Fungi</taxon>
        <taxon>Dikarya</taxon>
        <taxon>Ascomycota</taxon>
        <taxon>Pezizomycotina</taxon>
        <taxon>Sordariomycetes</taxon>
        <taxon>Sordariomycetidae</taxon>
        <taxon>Sordariales</taxon>
        <taxon>Lasiosphaeriaceae</taxon>
        <taxon>Apodospora</taxon>
    </lineage>
</organism>
<keyword evidence="2 5" id="KW-0349">Heme</keyword>
<dbReference type="Pfam" id="PF00067">
    <property type="entry name" value="p450"/>
    <property type="match status" value="1"/>
</dbReference>
<dbReference type="GO" id="GO:0005506">
    <property type="term" value="F:iron ion binding"/>
    <property type="evidence" value="ECO:0007669"/>
    <property type="project" value="InterPro"/>
</dbReference>
<evidence type="ECO:0000256" key="2">
    <source>
        <dbReference type="ARBA" id="ARBA00022617"/>
    </source>
</evidence>
<dbReference type="Proteomes" id="UP001283341">
    <property type="component" value="Unassembled WGS sequence"/>
</dbReference>
<evidence type="ECO:0000256" key="6">
    <source>
        <dbReference type="SAM" id="Phobius"/>
    </source>
</evidence>
<feature type="binding site" description="axial binding residue" evidence="5">
    <location>
        <position position="499"/>
    </location>
    <ligand>
        <name>heme</name>
        <dbReference type="ChEBI" id="CHEBI:30413"/>
    </ligand>
    <ligandPart>
        <name>Fe</name>
        <dbReference type="ChEBI" id="CHEBI:18248"/>
    </ligandPart>
</feature>
<dbReference type="AlphaFoldDB" id="A0AAE0HVL1"/>
<comment type="similarity">
    <text evidence="1">Belongs to the cytochrome P450 family.</text>
</comment>
<dbReference type="GO" id="GO:0020037">
    <property type="term" value="F:heme binding"/>
    <property type="evidence" value="ECO:0007669"/>
    <property type="project" value="InterPro"/>
</dbReference>
<dbReference type="EMBL" id="JAUEDM010000007">
    <property type="protein sequence ID" value="KAK3313349.1"/>
    <property type="molecule type" value="Genomic_DNA"/>
</dbReference>
<feature type="transmembrane region" description="Helical" evidence="6">
    <location>
        <begin position="39"/>
        <end position="60"/>
    </location>
</feature>
<evidence type="ECO:0000256" key="3">
    <source>
        <dbReference type="ARBA" id="ARBA00022723"/>
    </source>
</evidence>
<dbReference type="InterPro" id="IPR036396">
    <property type="entry name" value="Cyt_P450_sf"/>
</dbReference>
<dbReference type="PANTHER" id="PTHR24305:SF166">
    <property type="entry name" value="CYTOCHROME P450 12A4, MITOCHONDRIAL-RELATED"/>
    <property type="match status" value="1"/>
</dbReference>
<dbReference type="InterPro" id="IPR050121">
    <property type="entry name" value="Cytochrome_P450_monoxygenase"/>
</dbReference>
<dbReference type="PRINTS" id="PR00463">
    <property type="entry name" value="EP450I"/>
</dbReference>
<name>A0AAE0HVL1_9PEZI</name>
<evidence type="ECO:0000313" key="8">
    <source>
        <dbReference type="Proteomes" id="UP001283341"/>
    </source>
</evidence>
<dbReference type="InterPro" id="IPR002401">
    <property type="entry name" value="Cyt_P450_E_grp-I"/>
</dbReference>
<evidence type="ECO:0000256" key="5">
    <source>
        <dbReference type="PIRSR" id="PIRSR602401-1"/>
    </source>
</evidence>
<proteinExistence type="inferred from homology"/>
<keyword evidence="3 5" id="KW-0479">Metal-binding</keyword>
<reference evidence="7" key="1">
    <citation type="journal article" date="2023" name="Mol. Phylogenet. Evol.">
        <title>Genome-scale phylogeny and comparative genomics of the fungal order Sordariales.</title>
        <authorList>
            <person name="Hensen N."/>
            <person name="Bonometti L."/>
            <person name="Westerberg I."/>
            <person name="Brannstrom I.O."/>
            <person name="Guillou S."/>
            <person name="Cros-Aarteil S."/>
            <person name="Calhoun S."/>
            <person name="Haridas S."/>
            <person name="Kuo A."/>
            <person name="Mondo S."/>
            <person name="Pangilinan J."/>
            <person name="Riley R."/>
            <person name="LaButti K."/>
            <person name="Andreopoulos B."/>
            <person name="Lipzen A."/>
            <person name="Chen C."/>
            <person name="Yan M."/>
            <person name="Daum C."/>
            <person name="Ng V."/>
            <person name="Clum A."/>
            <person name="Steindorff A."/>
            <person name="Ohm R.A."/>
            <person name="Martin F."/>
            <person name="Silar P."/>
            <person name="Natvig D.O."/>
            <person name="Lalanne C."/>
            <person name="Gautier V."/>
            <person name="Ament-Velasquez S.L."/>
            <person name="Kruys A."/>
            <person name="Hutchinson M.I."/>
            <person name="Powell A.J."/>
            <person name="Barry K."/>
            <person name="Miller A.N."/>
            <person name="Grigoriev I.V."/>
            <person name="Debuchy R."/>
            <person name="Gladieux P."/>
            <person name="Hiltunen Thoren M."/>
            <person name="Johannesson H."/>
        </authorList>
    </citation>
    <scope>NUCLEOTIDE SEQUENCE</scope>
    <source>
        <strain evidence="7">CBS 118394</strain>
    </source>
</reference>
<keyword evidence="8" id="KW-1185">Reference proteome</keyword>
<dbReference type="FunFam" id="1.10.630.10:FF:000051">
    <property type="entry name" value="Cytochrome P450 monooxygenase (Fum15)"/>
    <property type="match status" value="1"/>
</dbReference>
<feature type="transmembrane region" description="Helical" evidence="6">
    <location>
        <begin position="264"/>
        <end position="283"/>
    </location>
</feature>
<dbReference type="PRINTS" id="PR00385">
    <property type="entry name" value="P450"/>
</dbReference>
<keyword evidence="6" id="KW-1133">Transmembrane helix</keyword>
<gene>
    <name evidence="7" type="ORF">B0H66DRAFT_502766</name>
</gene>
<accession>A0AAE0HVL1</accession>